<reference evidence="4 5" key="1">
    <citation type="submission" date="2020-08" db="EMBL/GenBank/DDBJ databases">
        <title>Acidobacteriota in marine sediments use diverse sulfur dissimilation pathways.</title>
        <authorList>
            <person name="Wasmund K."/>
        </authorList>
    </citation>
    <scope>NUCLEOTIDE SEQUENCE [LARGE SCALE GENOMIC DNA]</scope>
    <source>
        <strain evidence="4">MAG AM4</strain>
    </source>
</reference>
<feature type="non-terminal residue" evidence="4">
    <location>
        <position position="418"/>
    </location>
</feature>
<dbReference type="InterPro" id="IPR011765">
    <property type="entry name" value="Pept_M16_N"/>
</dbReference>
<feature type="domain" description="Peptidase M16 N-terminal" evidence="2">
    <location>
        <begin position="29"/>
        <end position="168"/>
    </location>
</feature>
<evidence type="ECO:0000313" key="5">
    <source>
        <dbReference type="Proteomes" id="UP000648239"/>
    </source>
</evidence>
<dbReference type="InterPro" id="IPR050361">
    <property type="entry name" value="MPP/UQCRC_Complex"/>
</dbReference>
<evidence type="ECO:0000259" key="2">
    <source>
        <dbReference type="Pfam" id="PF00675"/>
    </source>
</evidence>
<evidence type="ECO:0000256" key="1">
    <source>
        <dbReference type="ARBA" id="ARBA00007261"/>
    </source>
</evidence>
<comment type="similarity">
    <text evidence="1">Belongs to the peptidase M16 family.</text>
</comment>
<dbReference type="InterPro" id="IPR007863">
    <property type="entry name" value="Peptidase_M16_C"/>
</dbReference>
<dbReference type="SUPFAM" id="SSF63411">
    <property type="entry name" value="LuxS/MPP-like metallohydrolase"/>
    <property type="match status" value="2"/>
</dbReference>
<name>A0A8J7C3V5_9BACT</name>
<dbReference type="Pfam" id="PF00675">
    <property type="entry name" value="Peptidase_M16"/>
    <property type="match status" value="1"/>
</dbReference>
<gene>
    <name evidence="4" type="ORF">IFK94_16195</name>
</gene>
<evidence type="ECO:0000313" key="4">
    <source>
        <dbReference type="EMBL" id="MBD3869661.1"/>
    </source>
</evidence>
<feature type="domain" description="Peptidase M16 C-terminal" evidence="3">
    <location>
        <begin position="179"/>
        <end position="363"/>
    </location>
</feature>
<organism evidence="4 5">
    <name type="scientific">Candidatus Polarisedimenticola svalbardensis</name>
    <dbReference type="NCBI Taxonomy" id="2886004"/>
    <lineage>
        <taxon>Bacteria</taxon>
        <taxon>Pseudomonadati</taxon>
        <taxon>Acidobacteriota</taxon>
        <taxon>Candidatus Polarisedimenticolia</taxon>
        <taxon>Candidatus Polarisedimenticolales</taxon>
        <taxon>Candidatus Polarisedimenticolaceae</taxon>
        <taxon>Candidatus Polarisedimenticola</taxon>
    </lineage>
</organism>
<sequence>MNLDPYRNETPPRREVLPGGAVLLSVPMRTAHGVTLGVWLRTGSQDEPSGLGGVSHFLEHIVFKGTKNRSAYEVAETFDSMGAAVDAFTTKDMVAFTIKVLPEYFSEAVALLGEMLLEPELDPKLVRLEQDVVCEEIQEALDAPEDRLHDSFAGQLYGNNGRGRPILGGPGVVRTFGSDLLRTQHERLFAPANLIISMAGNIMEGFHEIVAETFAMPGWTGPAGPGFAHDETASHAAAVIDLDLDEADPFRLELTSPIIQTYFEVGNLGIPFHHADRVSVFLLTNMLGGGMSSRIFQAVREKEGLAYTVYNYTDMGRDIGLVSCAGSCSPDKLERLEDVIRMEYYRLGSESIKISELDSNRAQIKSQLIFSLEGMVNQMYRSARNEILYGRFLPVSELVDAIDNVQVEDIVRCAEAYF</sequence>
<dbReference type="Pfam" id="PF05193">
    <property type="entry name" value="Peptidase_M16_C"/>
    <property type="match status" value="1"/>
</dbReference>
<dbReference type="GO" id="GO:0046872">
    <property type="term" value="F:metal ion binding"/>
    <property type="evidence" value="ECO:0007669"/>
    <property type="project" value="InterPro"/>
</dbReference>
<evidence type="ECO:0000259" key="3">
    <source>
        <dbReference type="Pfam" id="PF05193"/>
    </source>
</evidence>
<proteinExistence type="inferred from homology"/>
<comment type="caution">
    <text evidence="4">The sequence shown here is derived from an EMBL/GenBank/DDBJ whole genome shotgun (WGS) entry which is preliminary data.</text>
</comment>
<dbReference type="EMBL" id="JACXWD010000150">
    <property type="protein sequence ID" value="MBD3869661.1"/>
    <property type="molecule type" value="Genomic_DNA"/>
</dbReference>
<dbReference type="PANTHER" id="PTHR11851">
    <property type="entry name" value="METALLOPROTEASE"/>
    <property type="match status" value="1"/>
</dbReference>
<dbReference type="Gene3D" id="3.30.830.10">
    <property type="entry name" value="Metalloenzyme, LuxS/M16 peptidase-like"/>
    <property type="match status" value="2"/>
</dbReference>
<protein>
    <submittedName>
        <fullName evidence="4">Insulinase family protein</fullName>
    </submittedName>
</protein>
<dbReference type="PANTHER" id="PTHR11851:SF49">
    <property type="entry name" value="MITOCHONDRIAL-PROCESSING PEPTIDASE SUBUNIT ALPHA"/>
    <property type="match status" value="1"/>
</dbReference>
<dbReference type="Proteomes" id="UP000648239">
    <property type="component" value="Unassembled WGS sequence"/>
</dbReference>
<dbReference type="AlphaFoldDB" id="A0A8J7C3V5"/>
<accession>A0A8J7C3V5</accession>
<dbReference type="InterPro" id="IPR011249">
    <property type="entry name" value="Metalloenz_LuxS/M16"/>
</dbReference>